<dbReference type="PROSITE" id="PS50043">
    <property type="entry name" value="HTH_LUXR_2"/>
    <property type="match status" value="1"/>
</dbReference>
<dbReference type="EMBL" id="JAAGXA010000017">
    <property type="protein sequence ID" value="NEN80315.1"/>
    <property type="molecule type" value="Genomic_DNA"/>
</dbReference>
<evidence type="ECO:0000256" key="1">
    <source>
        <dbReference type="ARBA" id="ARBA00022553"/>
    </source>
</evidence>
<dbReference type="GO" id="GO:0003677">
    <property type="term" value="F:DNA binding"/>
    <property type="evidence" value="ECO:0007669"/>
    <property type="project" value="UniProtKB-KW"/>
</dbReference>
<organism evidence="8 9">
    <name type="scientific">Nocardioides zeae</name>
    <dbReference type="NCBI Taxonomy" id="1457234"/>
    <lineage>
        <taxon>Bacteria</taxon>
        <taxon>Bacillati</taxon>
        <taxon>Actinomycetota</taxon>
        <taxon>Actinomycetes</taxon>
        <taxon>Propionibacteriales</taxon>
        <taxon>Nocardioidaceae</taxon>
        <taxon>Nocardioides</taxon>
    </lineage>
</organism>
<feature type="domain" description="Response regulatory" evidence="7">
    <location>
        <begin position="6"/>
        <end position="122"/>
    </location>
</feature>
<evidence type="ECO:0000256" key="5">
    <source>
        <dbReference type="PROSITE-ProRule" id="PRU00169"/>
    </source>
</evidence>
<dbReference type="InterPro" id="IPR001789">
    <property type="entry name" value="Sig_transdc_resp-reg_receiver"/>
</dbReference>
<dbReference type="InterPro" id="IPR058245">
    <property type="entry name" value="NreC/VraR/RcsB-like_REC"/>
</dbReference>
<evidence type="ECO:0000256" key="3">
    <source>
        <dbReference type="ARBA" id="ARBA00023125"/>
    </source>
</evidence>
<dbReference type="AlphaFoldDB" id="A0A6P0HTH5"/>
<evidence type="ECO:0000313" key="9">
    <source>
        <dbReference type="Proteomes" id="UP000468687"/>
    </source>
</evidence>
<dbReference type="SMART" id="SM00421">
    <property type="entry name" value="HTH_LUXR"/>
    <property type="match status" value="1"/>
</dbReference>
<protein>
    <submittedName>
        <fullName evidence="8">Response regulator transcription factor</fullName>
    </submittedName>
</protein>
<dbReference type="PROSITE" id="PS00622">
    <property type="entry name" value="HTH_LUXR_1"/>
    <property type="match status" value="1"/>
</dbReference>
<dbReference type="Pfam" id="PF00072">
    <property type="entry name" value="Response_reg"/>
    <property type="match status" value="1"/>
</dbReference>
<dbReference type="Proteomes" id="UP000468687">
    <property type="component" value="Unassembled WGS sequence"/>
</dbReference>
<dbReference type="PANTHER" id="PTHR43214:SF24">
    <property type="entry name" value="TRANSCRIPTIONAL REGULATORY PROTEIN NARL-RELATED"/>
    <property type="match status" value="1"/>
</dbReference>
<dbReference type="CDD" id="cd17535">
    <property type="entry name" value="REC_NarL-like"/>
    <property type="match status" value="1"/>
</dbReference>
<dbReference type="PRINTS" id="PR00038">
    <property type="entry name" value="HTHLUXR"/>
</dbReference>
<gene>
    <name evidence="8" type="ORF">G3T38_18825</name>
</gene>
<evidence type="ECO:0000313" key="8">
    <source>
        <dbReference type="EMBL" id="NEN80315.1"/>
    </source>
</evidence>
<dbReference type="SUPFAM" id="SSF52172">
    <property type="entry name" value="CheY-like"/>
    <property type="match status" value="1"/>
</dbReference>
<dbReference type="InterPro" id="IPR000792">
    <property type="entry name" value="Tscrpt_reg_LuxR_C"/>
</dbReference>
<keyword evidence="2" id="KW-0805">Transcription regulation</keyword>
<keyword evidence="1 5" id="KW-0597">Phosphoprotein</keyword>
<dbReference type="PROSITE" id="PS50110">
    <property type="entry name" value="RESPONSE_REGULATORY"/>
    <property type="match status" value="1"/>
</dbReference>
<dbReference type="RefSeq" id="WP_163774105.1">
    <property type="nucleotide sequence ID" value="NZ_JAAGXA010000017.1"/>
</dbReference>
<feature type="domain" description="HTH luxR-type" evidence="6">
    <location>
        <begin position="148"/>
        <end position="213"/>
    </location>
</feature>
<evidence type="ECO:0000256" key="4">
    <source>
        <dbReference type="ARBA" id="ARBA00023163"/>
    </source>
</evidence>
<dbReference type="Gene3D" id="3.40.50.2300">
    <property type="match status" value="1"/>
</dbReference>
<dbReference type="InterPro" id="IPR039420">
    <property type="entry name" value="WalR-like"/>
</dbReference>
<evidence type="ECO:0000256" key="2">
    <source>
        <dbReference type="ARBA" id="ARBA00023015"/>
    </source>
</evidence>
<name>A0A6P0HTH5_9ACTN</name>
<keyword evidence="9" id="KW-1185">Reference proteome</keyword>
<keyword evidence="4" id="KW-0804">Transcription</keyword>
<dbReference type="GO" id="GO:0000160">
    <property type="term" value="P:phosphorelay signal transduction system"/>
    <property type="evidence" value="ECO:0007669"/>
    <property type="project" value="InterPro"/>
</dbReference>
<evidence type="ECO:0000259" key="6">
    <source>
        <dbReference type="PROSITE" id="PS50043"/>
    </source>
</evidence>
<dbReference type="InterPro" id="IPR016032">
    <property type="entry name" value="Sig_transdc_resp-reg_C-effctor"/>
</dbReference>
<dbReference type="SMART" id="SM00448">
    <property type="entry name" value="REC"/>
    <property type="match status" value="1"/>
</dbReference>
<feature type="modified residue" description="4-aspartylphosphate" evidence="5">
    <location>
        <position position="57"/>
    </location>
</feature>
<comment type="caution">
    <text evidence="8">The sequence shown here is derived from an EMBL/GenBank/DDBJ whole genome shotgun (WGS) entry which is preliminary data.</text>
</comment>
<dbReference type="CDD" id="cd06170">
    <property type="entry name" value="LuxR_C_like"/>
    <property type="match status" value="1"/>
</dbReference>
<dbReference type="Pfam" id="PF00196">
    <property type="entry name" value="GerE"/>
    <property type="match status" value="1"/>
</dbReference>
<dbReference type="GO" id="GO:0006355">
    <property type="term" value="P:regulation of DNA-templated transcription"/>
    <property type="evidence" value="ECO:0007669"/>
    <property type="project" value="InterPro"/>
</dbReference>
<proteinExistence type="predicted"/>
<evidence type="ECO:0000259" key="7">
    <source>
        <dbReference type="PROSITE" id="PS50110"/>
    </source>
</evidence>
<reference evidence="8 9" key="1">
    <citation type="journal article" date="2014" name="Int. J. Syst. Evol. Microbiol.">
        <title>Nocardioides zeae sp. nov., isolated from the stem of Zea mays.</title>
        <authorList>
            <person name="Glaeser S.P."/>
            <person name="McInroy J.A."/>
            <person name="Busse H.J."/>
            <person name="Kampfer P."/>
        </authorList>
    </citation>
    <scope>NUCLEOTIDE SEQUENCE [LARGE SCALE GENOMIC DNA]</scope>
    <source>
        <strain evidence="8 9">JCM 30728</strain>
    </source>
</reference>
<dbReference type="InterPro" id="IPR011006">
    <property type="entry name" value="CheY-like_superfamily"/>
</dbReference>
<dbReference type="SUPFAM" id="SSF46894">
    <property type="entry name" value="C-terminal effector domain of the bipartite response regulators"/>
    <property type="match status" value="1"/>
</dbReference>
<keyword evidence="3" id="KW-0238">DNA-binding</keyword>
<accession>A0A6P0HTH5</accession>
<sequence>MSSAVRVFLVDDHEVVRRGLRALLESDPDLEVVGEAGTVAEGLDGIRETGPDVAVLDARLPDGSGIELCREIKSLRPEIRALILTSYDDDVALQSAILAGADGYVLKEIGGSSLISGVRAVADGHSLIDPMVAIRAMERMRESAQRGVEADPSSLTPQQQRILALVGQGLTNREIADELFLSEKTVKNHITHLLARLGVKRRTQAALLAAQMGLRADKD</sequence>
<dbReference type="PANTHER" id="PTHR43214">
    <property type="entry name" value="TWO-COMPONENT RESPONSE REGULATOR"/>
    <property type="match status" value="1"/>
</dbReference>